<evidence type="ECO:0000256" key="1">
    <source>
        <dbReference type="ARBA" id="ARBA00023015"/>
    </source>
</evidence>
<evidence type="ECO:0000256" key="4">
    <source>
        <dbReference type="ARBA" id="ARBA00023242"/>
    </source>
</evidence>
<evidence type="ECO:0000259" key="7">
    <source>
        <dbReference type="PROSITE" id="PS51005"/>
    </source>
</evidence>
<evidence type="ECO:0000313" key="9">
    <source>
        <dbReference type="Proteomes" id="UP001279734"/>
    </source>
</evidence>
<keyword evidence="6" id="KW-0472">Membrane</keyword>
<keyword evidence="6" id="KW-1133">Transmembrane helix</keyword>
<evidence type="ECO:0000313" key="8">
    <source>
        <dbReference type="EMBL" id="GMH12179.1"/>
    </source>
</evidence>
<evidence type="ECO:0000256" key="6">
    <source>
        <dbReference type="SAM" id="Phobius"/>
    </source>
</evidence>
<dbReference type="EMBL" id="BSYO01000011">
    <property type="protein sequence ID" value="GMH12179.1"/>
    <property type="molecule type" value="Genomic_DNA"/>
</dbReference>
<reference evidence="8" key="1">
    <citation type="submission" date="2023-05" db="EMBL/GenBank/DDBJ databases">
        <title>Nepenthes gracilis genome sequencing.</title>
        <authorList>
            <person name="Fukushima K."/>
        </authorList>
    </citation>
    <scope>NUCLEOTIDE SEQUENCE</scope>
    <source>
        <strain evidence="8">SING2019-196</strain>
    </source>
</reference>
<feature type="compositionally biased region" description="Polar residues" evidence="5">
    <location>
        <begin position="115"/>
        <end position="132"/>
    </location>
</feature>
<dbReference type="PROSITE" id="PS51005">
    <property type="entry name" value="NAC"/>
    <property type="match status" value="1"/>
</dbReference>
<keyword evidence="6" id="KW-0812">Transmembrane</keyword>
<organism evidence="8 9">
    <name type="scientific">Nepenthes gracilis</name>
    <name type="common">Slender pitcher plant</name>
    <dbReference type="NCBI Taxonomy" id="150966"/>
    <lineage>
        <taxon>Eukaryota</taxon>
        <taxon>Viridiplantae</taxon>
        <taxon>Streptophyta</taxon>
        <taxon>Embryophyta</taxon>
        <taxon>Tracheophyta</taxon>
        <taxon>Spermatophyta</taxon>
        <taxon>Magnoliopsida</taxon>
        <taxon>eudicotyledons</taxon>
        <taxon>Gunneridae</taxon>
        <taxon>Pentapetalae</taxon>
        <taxon>Caryophyllales</taxon>
        <taxon>Nepenthaceae</taxon>
        <taxon>Nepenthes</taxon>
    </lineage>
</organism>
<protein>
    <recommendedName>
        <fullName evidence="7">NAC domain-containing protein</fullName>
    </recommendedName>
</protein>
<evidence type="ECO:0000256" key="3">
    <source>
        <dbReference type="ARBA" id="ARBA00023163"/>
    </source>
</evidence>
<dbReference type="SUPFAM" id="SSF101941">
    <property type="entry name" value="NAC domain"/>
    <property type="match status" value="1"/>
</dbReference>
<dbReference type="AlphaFoldDB" id="A0AAD3XPR3"/>
<keyword evidence="4" id="KW-0539">Nucleus</keyword>
<dbReference type="PANTHER" id="PTHR31744:SF210">
    <property type="entry name" value="NAC DOMAIN-CONTAINING PROTEIN 86-LIKE"/>
    <property type="match status" value="1"/>
</dbReference>
<dbReference type="InterPro" id="IPR036093">
    <property type="entry name" value="NAC_dom_sf"/>
</dbReference>
<proteinExistence type="predicted"/>
<keyword evidence="1" id="KW-0805">Transcription regulation</keyword>
<feature type="transmembrane region" description="Helical" evidence="6">
    <location>
        <begin position="325"/>
        <end position="342"/>
    </location>
</feature>
<dbReference type="GO" id="GO:0006355">
    <property type="term" value="P:regulation of DNA-templated transcription"/>
    <property type="evidence" value="ECO:0007669"/>
    <property type="project" value="InterPro"/>
</dbReference>
<feature type="domain" description="NAC" evidence="7">
    <location>
        <begin position="1"/>
        <end position="111"/>
    </location>
</feature>
<dbReference type="Gene3D" id="2.170.150.80">
    <property type="entry name" value="NAC domain"/>
    <property type="match status" value="1"/>
</dbReference>
<dbReference type="InterPro" id="IPR003441">
    <property type="entry name" value="NAC-dom"/>
</dbReference>
<keyword evidence="2" id="KW-0238">DNA-binding</keyword>
<dbReference type="GO" id="GO:0003677">
    <property type="term" value="F:DNA binding"/>
    <property type="evidence" value="ECO:0007669"/>
    <property type="project" value="UniProtKB-KW"/>
</dbReference>
<dbReference type="PANTHER" id="PTHR31744">
    <property type="entry name" value="PROTEIN CUP-SHAPED COTYLEDON 2-RELATED"/>
    <property type="match status" value="1"/>
</dbReference>
<comment type="caution">
    <text evidence="8">The sequence shown here is derived from an EMBL/GenBank/DDBJ whole genome shotgun (WGS) entry which is preliminary data.</text>
</comment>
<evidence type="ECO:0000256" key="2">
    <source>
        <dbReference type="ARBA" id="ARBA00023125"/>
    </source>
</evidence>
<dbReference type="Proteomes" id="UP001279734">
    <property type="component" value="Unassembled WGS sequence"/>
</dbReference>
<feature type="region of interest" description="Disordered" evidence="5">
    <location>
        <begin position="114"/>
        <end position="144"/>
    </location>
</feature>
<sequence length="370" mass="41305">MESRRSNNPKNIQQKAKSVIKSDHEWFFFSPRGKKYPKGSQSRRATEVGYWKATGKERTVKSGSDEIGTKRTLVFHTGRAPKGERTEWIMHEICMAGNSQDSLVICRLRRKTDMHASSSHNQSVPNQISPSMDSDDTLPSCDLDHVGTSGGEKAVFSVKSSSSYDCHSIEQIDDASASASDHKLKDEVMQPESSNHPILCSKDEDDCFADILNDNIIELDNSLSTFPEFQKEVASTLGTTIIQRPSAPATMWREYPSQGTATRRIRLRKTKIPFSIETSRLKSLGGHKVSKADHINVDTGENVVCSTSAWSLKFPMRLRRNANQLYIVVIIMTLVVLFPTLLGSSCQAYHLFSGEEHASTQMSFAPSLRE</sequence>
<accession>A0AAD3XPR3</accession>
<name>A0AAD3XPR3_NEPGR</name>
<keyword evidence="3" id="KW-0804">Transcription</keyword>
<gene>
    <name evidence="8" type="ORF">Nepgr_014020</name>
</gene>
<keyword evidence="9" id="KW-1185">Reference proteome</keyword>
<dbReference type="Pfam" id="PF02365">
    <property type="entry name" value="NAM"/>
    <property type="match status" value="1"/>
</dbReference>
<evidence type="ECO:0000256" key="5">
    <source>
        <dbReference type="SAM" id="MobiDB-lite"/>
    </source>
</evidence>